<dbReference type="Gene3D" id="3.30.70.790">
    <property type="entry name" value="UreE, C-terminal domain"/>
    <property type="match status" value="1"/>
</dbReference>
<evidence type="ECO:0000313" key="5">
    <source>
        <dbReference type="Proteomes" id="UP000218824"/>
    </source>
</evidence>
<feature type="compositionally biased region" description="Acidic residues" evidence="1">
    <location>
        <begin position="72"/>
        <end position="81"/>
    </location>
</feature>
<organism evidence="4 5">
    <name type="scientific">Lysobacter enzymogenes</name>
    <dbReference type="NCBI Taxonomy" id="69"/>
    <lineage>
        <taxon>Bacteria</taxon>
        <taxon>Pseudomonadati</taxon>
        <taxon>Pseudomonadota</taxon>
        <taxon>Gammaproteobacteria</taxon>
        <taxon>Lysobacterales</taxon>
        <taxon>Lysobacteraceae</taxon>
        <taxon>Lysobacter</taxon>
    </lineage>
</organism>
<reference evidence="4 5" key="1">
    <citation type="journal article" date="2017" name="DNA Res.">
        <title>Complete genome sequence and expression profile of the commercial lytic enzyme producer Lysobacter enzymogenes M497-1.</title>
        <authorList>
            <person name="Takami H."/>
            <person name="Toyoda A."/>
            <person name="Uchiyama I."/>
            <person name="Itoh T."/>
            <person name="Takaki Y."/>
            <person name="Arai W."/>
            <person name="Nishi S."/>
            <person name="Kawai M."/>
            <person name="Shinya K."/>
            <person name="Ikeda H."/>
        </authorList>
    </citation>
    <scope>NUCLEOTIDE SEQUENCE [LARGE SCALE GENOMIC DNA]</scope>
    <source>
        <strain evidence="4 5">M497-1</strain>
    </source>
</reference>
<keyword evidence="2" id="KW-0472">Membrane</keyword>
<dbReference type="GeneID" id="83066393"/>
<accession>A0AAU9B0N1</accession>
<feature type="domain" description="DUF2007" evidence="3">
    <location>
        <begin position="1"/>
        <end position="67"/>
    </location>
</feature>
<feature type="compositionally biased region" description="Basic and acidic residues" evidence="1">
    <location>
        <begin position="82"/>
        <end position="92"/>
    </location>
</feature>
<protein>
    <recommendedName>
        <fullName evidence="3">DUF2007 domain-containing protein</fullName>
    </recommendedName>
</protein>
<keyword evidence="2" id="KW-0812">Transmembrane</keyword>
<keyword evidence="2" id="KW-1133">Transmembrane helix</keyword>
<feature type="region of interest" description="Disordered" evidence="1">
    <location>
        <begin position="68"/>
        <end position="92"/>
    </location>
</feature>
<evidence type="ECO:0000259" key="3">
    <source>
        <dbReference type="Pfam" id="PF09413"/>
    </source>
</evidence>
<proteinExistence type="predicted"/>
<evidence type="ECO:0000256" key="1">
    <source>
        <dbReference type="SAM" id="MobiDB-lite"/>
    </source>
</evidence>
<dbReference type="Pfam" id="PF09413">
    <property type="entry name" value="DUF2007"/>
    <property type="match status" value="1"/>
</dbReference>
<feature type="transmembrane region" description="Helical" evidence="2">
    <location>
        <begin position="108"/>
        <end position="131"/>
    </location>
</feature>
<dbReference type="InterPro" id="IPR018551">
    <property type="entry name" value="DUF2007"/>
</dbReference>
<feature type="region of interest" description="Disordered" evidence="1">
    <location>
        <begin position="254"/>
        <end position="274"/>
    </location>
</feature>
<dbReference type="RefSeq" id="WP_096382019.1">
    <property type="nucleotide sequence ID" value="NZ_AP014940.1"/>
</dbReference>
<dbReference type="AlphaFoldDB" id="A0AAU9B0N1"/>
<sequence>MQIVYQAAHSADAQLVRSLLAQEGIRSFVFGGALEGGAGLLPVGGSVRVEVADEDVERARAIIDEWQAAEVPESDDDDEPDRDYGDDATPEHVEDANLYRPLNARKPAAGGFGMAGIVFALVVGALAGALATGAALQPTASVENVDYDADGIADERLSYEDERLVRSDSDRNTDGDVDLVTAYDGNGLPASIEEDQDFNGVRETVSTLAKGLLVTRSADYDGDGVPERQENYLRGVLHTVEWLDKQGRVTKRDTYTGGRLSGGEIDRDGDGALDTARVYDERGEVRHSEPMSAN</sequence>
<evidence type="ECO:0000256" key="2">
    <source>
        <dbReference type="SAM" id="Phobius"/>
    </source>
</evidence>
<gene>
    <name evidence="4" type="ORF">LEN_4617</name>
</gene>
<dbReference type="Proteomes" id="UP000218824">
    <property type="component" value="Chromosome"/>
</dbReference>
<evidence type="ECO:0000313" key="4">
    <source>
        <dbReference type="EMBL" id="BAW00105.1"/>
    </source>
</evidence>
<dbReference type="EMBL" id="AP014940">
    <property type="protein sequence ID" value="BAW00105.1"/>
    <property type="molecule type" value="Genomic_DNA"/>
</dbReference>
<name>A0AAU9B0N1_LYSEN</name>
<dbReference type="KEGG" id="lem:LEN_4617"/>